<dbReference type="AlphaFoldDB" id="A0A2P5BEC2"/>
<dbReference type="PANTHER" id="PTHR47723:SF21">
    <property type="entry name" value="POLYNUCLEOTIDYL TRANSFERASE, RIBONUCLEASE H-LIKE SUPERFAMILY PROTEIN"/>
    <property type="match status" value="1"/>
</dbReference>
<accession>A0A2P5BEC2</accession>
<name>A0A2P5BEC2_PARAD</name>
<reference evidence="3" key="1">
    <citation type="submission" date="2016-06" db="EMBL/GenBank/DDBJ databases">
        <title>Parallel loss of symbiosis genes in relatives of nitrogen-fixing non-legume Parasponia.</title>
        <authorList>
            <person name="Van Velzen R."/>
            <person name="Holmer R."/>
            <person name="Bu F."/>
            <person name="Rutten L."/>
            <person name="Van Zeijl A."/>
            <person name="Liu W."/>
            <person name="Santuari L."/>
            <person name="Cao Q."/>
            <person name="Sharma T."/>
            <person name="Shen D."/>
            <person name="Roswanjaya Y."/>
            <person name="Wardhani T."/>
            <person name="Kalhor M.S."/>
            <person name="Jansen J."/>
            <person name="Van den Hoogen J."/>
            <person name="Gungor B."/>
            <person name="Hartog M."/>
            <person name="Hontelez J."/>
            <person name="Verver J."/>
            <person name="Yang W.-C."/>
            <person name="Schijlen E."/>
            <person name="Repin R."/>
            <person name="Schilthuizen M."/>
            <person name="Schranz E."/>
            <person name="Heidstra R."/>
            <person name="Miyata K."/>
            <person name="Fedorova E."/>
            <person name="Kohlen W."/>
            <person name="Bisseling T."/>
            <person name="Smit S."/>
            <person name="Geurts R."/>
        </authorList>
    </citation>
    <scope>NUCLEOTIDE SEQUENCE [LARGE SCALE GENOMIC DNA]</scope>
    <source>
        <strain evidence="3">cv. WU1-14</strain>
    </source>
</reference>
<sequence length="118" mass="12912">MAVSANLTVTQCCAILKGLQFALLNNLAIIEVESDSKNVIDAIKHQDKLSTAFHLISDMLNFSSTLGNVGFNHILHQGNIVAHKQAISAFHSVRSFVWLYEMLDCIASSVLGDLSPWV</sequence>
<comment type="caution">
    <text evidence="2">The sequence shown here is derived from an EMBL/GenBank/DDBJ whole genome shotgun (WGS) entry which is preliminary data.</text>
</comment>
<dbReference type="InterPro" id="IPR002156">
    <property type="entry name" value="RNaseH_domain"/>
</dbReference>
<dbReference type="Pfam" id="PF13456">
    <property type="entry name" value="RVT_3"/>
    <property type="match status" value="1"/>
</dbReference>
<dbReference type="OrthoDB" id="1428651at2759"/>
<dbReference type="InterPro" id="IPR044730">
    <property type="entry name" value="RNase_H-like_dom_plant"/>
</dbReference>
<dbReference type="InterPro" id="IPR036397">
    <property type="entry name" value="RNaseH_sf"/>
</dbReference>
<evidence type="ECO:0000259" key="1">
    <source>
        <dbReference type="Pfam" id="PF13456"/>
    </source>
</evidence>
<dbReference type="PANTHER" id="PTHR47723">
    <property type="entry name" value="OS05G0353850 PROTEIN"/>
    <property type="match status" value="1"/>
</dbReference>
<evidence type="ECO:0000313" key="3">
    <source>
        <dbReference type="Proteomes" id="UP000237105"/>
    </source>
</evidence>
<proteinExistence type="predicted"/>
<dbReference type="Gene3D" id="3.30.420.10">
    <property type="entry name" value="Ribonuclease H-like superfamily/Ribonuclease H"/>
    <property type="match status" value="1"/>
</dbReference>
<keyword evidence="3" id="KW-1185">Reference proteome</keyword>
<dbReference type="InterPro" id="IPR012337">
    <property type="entry name" value="RNaseH-like_sf"/>
</dbReference>
<feature type="domain" description="RNase H type-1" evidence="1">
    <location>
        <begin position="10"/>
        <end position="86"/>
    </location>
</feature>
<dbReference type="GO" id="GO:0003676">
    <property type="term" value="F:nucleic acid binding"/>
    <property type="evidence" value="ECO:0007669"/>
    <property type="project" value="InterPro"/>
</dbReference>
<dbReference type="Proteomes" id="UP000237105">
    <property type="component" value="Unassembled WGS sequence"/>
</dbReference>
<dbReference type="GO" id="GO:0004523">
    <property type="term" value="F:RNA-DNA hybrid ribonuclease activity"/>
    <property type="evidence" value="ECO:0007669"/>
    <property type="project" value="InterPro"/>
</dbReference>
<dbReference type="InterPro" id="IPR053151">
    <property type="entry name" value="RNase_H-like"/>
</dbReference>
<dbReference type="CDD" id="cd06222">
    <property type="entry name" value="RNase_H_like"/>
    <property type="match status" value="1"/>
</dbReference>
<dbReference type="EMBL" id="JXTB01000299">
    <property type="protein sequence ID" value="PON47145.1"/>
    <property type="molecule type" value="Genomic_DNA"/>
</dbReference>
<gene>
    <name evidence="2" type="ORF">PanWU01x14_246540</name>
</gene>
<evidence type="ECO:0000313" key="2">
    <source>
        <dbReference type="EMBL" id="PON47145.1"/>
    </source>
</evidence>
<dbReference type="SUPFAM" id="SSF53098">
    <property type="entry name" value="Ribonuclease H-like"/>
    <property type="match status" value="1"/>
</dbReference>
<protein>
    <submittedName>
        <fullName evidence="2">Ribonuclease H-like domain containing protein</fullName>
    </submittedName>
</protein>
<organism evidence="2 3">
    <name type="scientific">Parasponia andersonii</name>
    <name type="common">Sponia andersonii</name>
    <dbReference type="NCBI Taxonomy" id="3476"/>
    <lineage>
        <taxon>Eukaryota</taxon>
        <taxon>Viridiplantae</taxon>
        <taxon>Streptophyta</taxon>
        <taxon>Embryophyta</taxon>
        <taxon>Tracheophyta</taxon>
        <taxon>Spermatophyta</taxon>
        <taxon>Magnoliopsida</taxon>
        <taxon>eudicotyledons</taxon>
        <taxon>Gunneridae</taxon>
        <taxon>Pentapetalae</taxon>
        <taxon>rosids</taxon>
        <taxon>fabids</taxon>
        <taxon>Rosales</taxon>
        <taxon>Cannabaceae</taxon>
        <taxon>Parasponia</taxon>
    </lineage>
</organism>